<dbReference type="RefSeq" id="WP_235821533.1">
    <property type="nucleotide sequence ID" value="NZ_BMHB01000002.1"/>
</dbReference>
<comment type="catalytic activity">
    <reaction evidence="1">
        <text>ATP + protein L-histidine = ADP + protein N-phospho-L-histidine.</text>
        <dbReference type="EC" id="2.7.13.3"/>
    </reaction>
</comment>
<evidence type="ECO:0000313" key="8">
    <source>
        <dbReference type="Proteomes" id="UP000626244"/>
    </source>
</evidence>
<dbReference type="GO" id="GO:0000155">
    <property type="term" value="F:phosphorelay sensor kinase activity"/>
    <property type="evidence" value="ECO:0007669"/>
    <property type="project" value="TreeGrafter"/>
</dbReference>
<evidence type="ECO:0000256" key="1">
    <source>
        <dbReference type="ARBA" id="ARBA00000085"/>
    </source>
</evidence>
<comment type="caution">
    <text evidence="7">The sequence shown here is derived from an EMBL/GenBank/DDBJ whole genome shotgun (WGS) entry which is preliminary data.</text>
</comment>
<sequence>MNILACDDDISADELMERFKRGDESRNSQGSGLGLSIAKSLIDIQKGQFIIQVDGDLFKAMICMPKYQDNEN</sequence>
<name>A0A8J3AUY6_9BACI</name>
<dbReference type="AlphaFoldDB" id="A0A8J3AUY6"/>
<dbReference type="PANTHER" id="PTHR45453">
    <property type="entry name" value="PHOSPHATE REGULON SENSOR PROTEIN PHOR"/>
    <property type="match status" value="1"/>
</dbReference>
<dbReference type="PANTHER" id="PTHR45453:SF1">
    <property type="entry name" value="PHOSPHATE REGULON SENSOR PROTEIN PHOR"/>
    <property type="match status" value="1"/>
</dbReference>
<dbReference type="EC" id="2.7.13.3" evidence="2"/>
<dbReference type="SUPFAM" id="SSF55874">
    <property type="entry name" value="ATPase domain of HSP90 chaperone/DNA topoisomerase II/histidine kinase"/>
    <property type="match status" value="1"/>
</dbReference>
<proteinExistence type="predicted"/>
<evidence type="ECO:0000256" key="5">
    <source>
        <dbReference type="ARBA" id="ARBA00022777"/>
    </source>
</evidence>
<keyword evidence="3" id="KW-0597">Phosphoprotein</keyword>
<keyword evidence="4" id="KW-0808">Transferase</keyword>
<dbReference type="GO" id="GO:0004721">
    <property type="term" value="F:phosphoprotein phosphatase activity"/>
    <property type="evidence" value="ECO:0007669"/>
    <property type="project" value="TreeGrafter"/>
</dbReference>
<dbReference type="GO" id="GO:0005886">
    <property type="term" value="C:plasma membrane"/>
    <property type="evidence" value="ECO:0007669"/>
    <property type="project" value="TreeGrafter"/>
</dbReference>
<accession>A0A8J3AUY6</accession>
<dbReference type="GO" id="GO:0016036">
    <property type="term" value="P:cellular response to phosphate starvation"/>
    <property type="evidence" value="ECO:0007669"/>
    <property type="project" value="TreeGrafter"/>
</dbReference>
<keyword evidence="6" id="KW-0902">Two-component regulatory system</keyword>
<reference evidence="8" key="1">
    <citation type="journal article" date="2019" name="Int. J. Syst. Evol. Microbiol.">
        <title>The Global Catalogue of Microorganisms (GCM) 10K type strain sequencing project: providing services to taxonomists for standard genome sequencing and annotation.</title>
        <authorList>
            <consortium name="The Broad Institute Genomics Platform"/>
            <consortium name="The Broad Institute Genome Sequencing Center for Infectious Disease"/>
            <person name="Wu L."/>
            <person name="Ma J."/>
        </authorList>
    </citation>
    <scope>NUCLEOTIDE SEQUENCE [LARGE SCALE GENOMIC DNA]</scope>
    <source>
        <strain evidence="8">CGMCC 1.14993</strain>
    </source>
</reference>
<dbReference type="Proteomes" id="UP000626244">
    <property type="component" value="Unassembled WGS sequence"/>
</dbReference>
<keyword evidence="8" id="KW-1185">Reference proteome</keyword>
<dbReference type="EMBL" id="BMHB01000002">
    <property type="protein sequence ID" value="GGI17036.1"/>
    <property type="molecule type" value="Genomic_DNA"/>
</dbReference>
<evidence type="ECO:0000256" key="6">
    <source>
        <dbReference type="ARBA" id="ARBA00023012"/>
    </source>
</evidence>
<protein>
    <recommendedName>
        <fullName evidence="2">histidine kinase</fullName>
        <ecNumber evidence="2">2.7.13.3</ecNumber>
    </recommendedName>
</protein>
<evidence type="ECO:0000256" key="2">
    <source>
        <dbReference type="ARBA" id="ARBA00012438"/>
    </source>
</evidence>
<evidence type="ECO:0000313" key="7">
    <source>
        <dbReference type="EMBL" id="GGI17036.1"/>
    </source>
</evidence>
<organism evidence="7 8">
    <name type="scientific">Gottfriedia solisilvae</name>
    <dbReference type="NCBI Taxonomy" id="1516104"/>
    <lineage>
        <taxon>Bacteria</taxon>
        <taxon>Bacillati</taxon>
        <taxon>Bacillota</taxon>
        <taxon>Bacilli</taxon>
        <taxon>Bacillales</taxon>
        <taxon>Bacillaceae</taxon>
        <taxon>Gottfriedia</taxon>
    </lineage>
</organism>
<dbReference type="Gene3D" id="3.30.565.10">
    <property type="entry name" value="Histidine kinase-like ATPase, C-terminal domain"/>
    <property type="match status" value="1"/>
</dbReference>
<evidence type="ECO:0000256" key="4">
    <source>
        <dbReference type="ARBA" id="ARBA00022679"/>
    </source>
</evidence>
<evidence type="ECO:0000256" key="3">
    <source>
        <dbReference type="ARBA" id="ARBA00022553"/>
    </source>
</evidence>
<keyword evidence="5" id="KW-0418">Kinase</keyword>
<gene>
    <name evidence="7" type="ORF">GCM10007380_35950</name>
</gene>
<dbReference type="InterPro" id="IPR036890">
    <property type="entry name" value="HATPase_C_sf"/>
</dbReference>
<dbReference type="InterPro" id="IPR050351">
    <property type="entry name" value="BphY/WalK/GraS-like"/>
</dbReference>